<protein>
    <recommendedName>
        <fullName evidence="10">Dynein light chain</fullName>
    </recommendedName>
</protein>
<evidence type="ECO:0000256" key="2">
    <source>
        <dbReference type="ARBA" id="ARBA00004245"/>
    </source>
</evidence>
<evidence type="ECO:0000256" key="7">
    <source>
        <dbReference type="ARBA" id="ARBA00022927"/>
    </source>
</evidence>
<dbReference type="AlphaFoldDB" id="A0A7K9EUL8"/>
<keyword evidence="6" id="KW-0509">mRNA transport</keyword>
<dbReference type="OrthoDB" id="10033309at2759"/>
<keyword evidence="4 10" id="KW-0963">Cytoplasm</keyword>
<dbReference type="Gene3D" id="3.30.740.10">
    <property type="entry name" value="Protein Inhibitor Of Neuronal Nitric Oxide Synthase"/>
    <property type="match status" value="1"/>
</dbReference>
<evidence type="ECO:0000256" key="3">
    <source>
        <dbReference type="ARBA" id="ARBA00022448"/>
    </source>
</evidence>
<dbReference type="InterPro" id="IPR001372">
    <property type="entry name" value="Dynein_light_chain_typ-1/2"/>
</dbReference>
<organism evidence="11 12">
    <name type="scientific">Baryphthengus martii</name>
    <name type="common">Rufous motmot</name>
    <dbReference type="NCBI Taxonomy" id="176943"/>
    <lineage>
        <taxon>Eukaryota</taxon>
        <taxon>Metazoa</taxon>
        <taxon>Chordata</taxon>
        <taxon>Craniata</taxon>
        <taxon>Vertebrata</taxon>
        <taxon>Euteleostomi</taxon>
        <taxon>Archelosauria</taxon>
        <taxon>Archosauria</taxon>
        <taxon>Dinosauria</taxon>
        <taxon>Saurischia</taxon>
        <taxon>Theropoda</taxon>
        <taxon>Coelurosauria</taxon>
        <taxon>Aves</taxon>
        <taxon>Neognathae</taxon>
        <taxon>Neoaves</taxon>
        <taxon>Telluraves</taxon>
        <taxon>Coraciimorphae</taxon>
        <taxon>Coraciiformes</taxon>
        <taxon>Momotidae</taxon>
        <taxon>Baryphthengus</taxon>
    </lineage>
</organism>
<keyword evidence="10" id="KW-0505">Motor protein</keyword>
<gene>
    <name evidence="11" type="primary">Cdlc2</name>
    <name evidence="11" type="ORF">BARMAR_R02977</name>
</gene>
<dbReference type="GO" id="GO:0044458">
    <property type="term" value="P:motile cilium assembly"/>
    <property type="evidence" value="ECO:0007669"/>
    <property type="project" value="TreeGrafter"/>
</dbReference>
<dbReference type="InterPro" id="IPR037177">
    <property type="entry name" value="DLC_sf"/>
</dbReference>
<evidence type="ECO:0000256" key="6">
    <source>
        <dbReference type="ARBA" id="ARBA00022816"/>
    </source>
</evidence>
<proteinExistence type="inferred from homology"/>
<dbReference type="PANTHER" id="PTHR11886">
    <property type="entry name" value="DYNEIN LIGHT CHAIN"/>
    <property type="match status" value="1"/>
</dbReference>
<keyword evidence="5 10" id="KW-0493">Microtubule</keyword>
<dbReference type="GO" id="GO:0045505">
    <property type="term" value="F:dynein intermediate chain binding"/>
    <property type="evidence" value="ECO:0007669"/>
    <property type="project" value="TreeGrafter"/>
</dbReference>
<dbReference type="GO" id="GO:0005868">
    <property type="term" value="C:cytoplasmic dynein complex"/>
    <property type="evidence" value="ECO:0007669"/>
    <property type="project" value="TreeGrafter"/>
</dbReference>
<dbReference type="GO" id="GO:0005929">
    <property type="term" value="C:cilium"/>
    <property type="evidence" value="ECO:0007669"/>
    <property type="project" value="GOC"/>
</dbReference>
<keyword evidence="3" id="KW-0813">Transport</keyword>
<keyword evidence="12" id="KW-1185">Reference proteome</keyword>
<evidence type="ECO:0000313" key="12">
    <source>
        <dbReference type="Proteomes" id="UP000578343"/>
    </source>
</evidence>
<dbReference type="SMART" id="SM01375">
    <property type="entry name" value="Dynein_light"/>
    <property type="match status" value="1"/>
</dbReference>
<keyword evidence="7" id="KW-0653">Protein transport</keyword>
<evidence type="ECO:0000256" key="1">
    <source>
        <dbReference type="ARBA" id="ARBA00004123"/>
    </source>
</evidence>
<dbReference type="EMBL" id="VWZK01020690">
    <property type="protein sequence ID" value="NXG80255.1"/>
    <property type="molecule type" value="Genomic_DNA"/>
</dbReference>
<evidence type="ECO:0000313" key="11">
    <source>
        <dbReference type="EMBL" id="NXG80255.1"/>
    </source>
</evidence>
<dbReference type="GO" id="GO:0005634">
    <property type="term" value="C:nucleus"/>
    <property type="evidence" value="ECO:0007669"/>
    <property type="project" value="UniProtKB-SubCell"/>
</dbReference>
<accession>A0A7K9EUL8</accession>
<dbReference type="GO" id="GO:0015031">
    <property type="term" value="P:protein transport"/>
    <property type="evidence" value="ECO:0007669"/>
    <property type="project" value="UniProtKB-KW"/>
</dbReference>
<evidence type="ECO:0000256" key="4">
    <source>
        <dbReference type="ARBA" id="ARBA00022490"/>
    </source>
</evidence>
<dbReference type="FunFam" id="3.30.740.10:FF:000005">
    <property type="entry name" value="Dynein light chain"/>
    <property type="match status" value="1"/>
</dbReference>
<comment type="similarity">
    <text evidence="10">Belongs to the dynein light chain family.</text>
</comment>
<keyword evidence="8 10" id="KW-0206">Cytoskeleton</keyword>
<comment type="subcellular location">
    <subcellularLocation>
        <location evidence="2 10">Cytoplasm</location>
        <location evidence="2 10">Cytoskeleton</location>
    </subcellularLocation>
    <subcellularLocation>
        <location evidence="1">Nucleus</location>
    </subcellularLocation>
</comment>
<dbReference type="GO" id="GO:0005874">
    <property type="term" value="C:microtubule"/>
    <property type="evidence" value="ECO:0007669"/>
    <property type="project" value="UniProtKB-KW"/>
</dbReference>
<evidence type="ECO:0000256" key="5">
    <source>
        <dbReference type="ARBA" id="ARBA00022701"/>
    </source>
</evidence>
<dbReference type="GO" id="GO:0051028">
    <property type="term" value="P:mRNA transport"/>
    <property type="evidence" value="ECO:0007669"/>
    <property type="project" value="UniProtKB-KW"/>
</dbReference>
<dbReference type="SUPFAM" id="SSF54648">
    <property type="entry name" value="DLC"/>
    <property type="match status" value="1"/>
</dbReference>
<keyword evidence="9" id="KW-0539">Nucleus</keyword>
<dbReference type="PANTHER" id="PTHR11886:SF91">
    <property type="entry name" value="DYNEIN LIGHT CHAIN 1, CYTOPLASMIC"/>
    <property type="match status" value="1"/>
</dbReference>
<feature type="non-terminal residue" evidence="11">
    <location>
        <position position="91"/>
    </location>
</feature>
<name>A0A7K9EUL8_BARMA</name>
<evidence type="ECO:0000256" key="10">
    <source>
        <dbReference type="RuleBase" id="RU365010"/>
    </source>
</evidence>
<feature type="non-terminal residue" evidence="11">
    <location>
        <position position="1"/>
    </location>
</feature>
<sequence>QTAVIKDLKMSEEMQQDAVEYAILALEKYNAEREIVALINRRSLLQEFEKKHSLTRHCIVGRIFCSSVCHKTKHFIFFLVLGVNTLMFKVV</sequence>
<evidence type="ECO:0000256" key="9">
    <source>
        <dbReference type="ARBA" id="ARBA00023242"/>
    </source>
</evidence>
<keyword evidence="10" id="KW-0243">Dynein</keyword>
<dbReference type="Proteomes" id="UP000578343">
    <property type="component" value="Unassembled WGS sequence"/>
</dbReference>
<reference evidence="11 12" key="1">
    <citation type="submission" date="2019-09" db="EMBL/GenBank/DDBJ databases">
        <title>Bird 10,000 Genomes (B10K) Project - Family phase.</title>
        <authorList>
            <person name="Zhang G."/>
        </authorList>
    </citation>
    <scope>NUCLEOTIDE SEQUENCE [LARGE SCALE GENOMIC DNA]</scope>
    <source>
        <strain evidence="11">B10K-DU-001-21</strain>
        <tissue evidence="11">Muscle</tissue>
    </source>
</reference>
<comment type="caution">
    <text evidence="11">The sequence shown here is derived from an EMBL/GenBank/DDBJ whole genome shotgun (WGS) entry which is preliminary data.</text>
</comment>
<dbReference type="Pfam" id="PF01221">
    <property type="entry name" value="Dynein_light"/>
    <property type="match status" value="1"/>
</dbReference>
<dbReference type="GO" id="GO:0035721">
    <property type="term" value="P:intraciliary retrograde transport"/>
    <property type="evidence" value="ECO:0007669"/>
    <property type="project" value="TreeGrafter"/>
</dbReference>
<evidence type="ECO:0000256" key="8">
    <source>
        <dbReference type="ARBA" id="ARBA00023212"/>
    </source>
</evidence>